<dbReference type="AlphaFoldDB" id="A0A5B6THZ9"/>
<keyword evidence="1" id="KW-0732">Signal</keyword>
<reference evidence="2 3" key="1">
    <citation type="submission" date="2019-07" db="EMBL/GenBank/DDBJ databases">
        <title>Rufibacter sp. nov., isolated from lake sediment.</title>
        <authorList>
            <person name="Qu J.-H."/>
        </authorList>
    </citation>
    <scope>NUCLEOTIDE SEQUENCE [LARGE SCALE GENOMIC DNA]</scope>
    <source>
        <strain evidence="2 3">NBS58-1</strain>
    </source>
</reference>
<dbReference type="RefSeq" id="WP_149089669.1">
    <property type="nucleotide sequence ID" value="NZ_VKKY01000001.1"/>
</dbReference>
<dbReference type="InterPro" id="IPR031325">
    <property type="entry name" value="RHS_repeat"/>
</dbReference>
<proteinExistence type="predicted"/>
<protein>
    <recommendedName>
        <fullName evidence="4">RHS repeat protein</fullName>
    </recommendedName>
</protein>
<evidence type="ECO:0000256" key="1">
    <source>
        <dbReference type="SAM" id="SignalP"/>
    </source>
</evidence>
<comment type="caution">
    <text evidence="2">The sequence shown here is derived from an EMBL/GenBank/DDBJ whole genome shotgun (WGS) entry which is preliminary data.</text>
</comment>
<gene>
    <name evidence="2" type="ORF">FOA19_05010</name>
</gene>
<name>A0A5B6THZ9_9BACT</name>
<dbReference type="EMBL" id="VKKY01000001">
    <property type="protein sequence ID" value="KAA3440031.1"/>
    <property type="molecule type" value="Genomic_DNA"/>
</dbReference>
<feature type="signal peptide" evidence="1">
    <location>
        <begin position="1"/>
        <end position="19"/>
    </location>
</feature>
<accession>A0A5B6THZ9</accession>
<dbReference type="Pfam" id="PF05593">
    <property type="entry name" value="RHS_repeat"/>
    <property type="match status" value="1"/>
</dbReference>
<keyword evidence="3" id="KW-1185">Reference proteome</keyword>
<feature type="chain" id="PRO_5022953159" description="RHS repeat protein" evidence="1">
    <location>
        <begin position="20"/>
        <end position="257"/>
    </location>
</feature>
<dbReference type="Gene3D" id="2.180.10.10">
    <property type="entry name" value="RHS repeat-associated core"/>
    <property type="match status" value="1"/>
</dbReference>
<sequence>MKIKLLIILALLSLPKAYSQEISKEEILKYGIETITAVDEDGKQLIKFFNAKGDIIKAGEVEKSGTLTINEEYRYIGFGQLDEIIKFDTDGRIHSIIKHQYNAQGQLVKAELLDDGKVDVTWTYTYDTAGNRIKETEDSNTSGNYVTVFKYENNSLLIEEDKSNDTIGKEEKVSYKYNDRKQLIEKRTKDYFSGTTLTQTYQYNEEGKIKQLKDKSSNGVSMVITYTYDEKGLLISDSWKGSLSKEAYTTFYIVNKK</sequence>
<evidence type="ECO:0008006" key="4">
    <source>
        <dbReference type="Google" id="ProtNLM"/>
    </source>
</evidence>
<evidence type="ECO:0000313" key="3">
    <source>
        <dbReference type="Proteomes" id="UP000324133"/>
    </source>
</evidence>
<dbReference type="OrthoDB" id="9765204at2"/>
<dbReference type="Proteomes" id="UP000324133">
    <property type="component" value="Unassembled WGS sequence"/>
</dbReference>
<organism evidence="2 3">
    <name type="scientific">Rufibacter hautae</name>
    <dbReference type="NCBI Taxonomy" id="2595005"/>
    <lineage>
        <taxon>Bacteria</taxon>
        <taxon>Pseudomonadati</taxon>
        <taxon>Bacteroidota</taxon>
        <taxon>Cytophagia</taxon>
        <taxon>Cytophagales</taxon>
        <taxon>Hymenobacteraceae</taxon>
        <taxon>Rufibacter</taxon>
    </lineage>
</organism>
<evidence type="ECO:0000313" key="2">
    <source>
        <dbReference type="EMBL" id="KAA3440031.1"/>
    </source>
</evidence>